<sequence>MDQDRLSQIEASFAHLWGQQLQPSEKTDQPPKRHKANPPKHHSGQQNAEKGMMAIVRSMAILAIRHEDSINSQLTESSYVLYLNQASGLTSLLVKAGQAWSEIMKKGEAQVPLRCHLTKELANTMLHRFTEFQKMKEDPKVRTGALQSLLILETGEFPHLKWDAKRKKTVVDTQPAMKSIEMEARLKQLQELLSHPSNVIRFHALMNLSQQKEVVPWRLQGAPALNAEIKAGTRSAGLPQGKRDLLIQTDEDKPDRNAHMIQGVIAKIMNTMGFANNDGIWCYLNAGLSCFLWVSSQRSNFALADMGKLATLLPDLLSHMLAYGPQQLVALADLPPLKPLLQAWGNLELQHDVAELSTHLLEWFQSKIICLTWKRTFLQHDHPRIDDTGSPYQVPSFDNLTELDAQALDLNYLLAGNDGIPPFLMSRPTDDFTSKVALLWLLPEAHASRIRDLTLDARFDPIDLNRAFPETPSDEEDNDMSPHDHPPSIPLPIETPQLTAWWPAVTQASRSEAPDASHEATLDTTPVWSSEPSDPPPVSSVHALSLAPDGTSEDHVSRAVDTLMNLTSNPEEAAALAYVLDRIRNT</sequence>
<dbReference type="Proteomes" id="UP001642484">
    <property type="component" value="Unassembled WGS sequence"/>
</dbReference>
<reference evidence="2 3" key="1">
    <citation type="submission" date="2024-02" db="EMBL/GenBank/DDBJ databases">
        <authorList>
            <person name="Chen Y."/>
            <person name="Shah S."/>
            <person name="Dougan E. K."/>
            <person name="Thang M."/>
            <person name="Chan C."/>
        </authorList>
    </citation>
    <scope>NUCLEOTIDE SEQUENCE [LARGE SCALE GENOMIC DNA]</scope>
</reference>
<proteinExistence type="predicted"/>
<name>A0ABP0IMK5_9DINO</name>
<evidence type="ECO:0000313" key="3">
    <source>
        <dbReference type="Proteomes" id="UP001642484"/>
    </source>
</evidence>
<accession>A0ABP0IMK5</accession>
<feature type="compositionally biased region" description="Basic and acidic residues" evidence="1">
    <location>
        <begin position="512"/>
        <end position="521"/>
    </location>
</feature>
<gene>
    <name evidence="2" type="ORF">CCMP2556_LOCUS7432</name>
</gene>
<keyword evidence="3" id="KW-1185">Reference proteome</keyword>
<evidence type="ECO:0000313" key="2">
    <source>
        <dbReference type="EMBL" id="CAK9003829.1"/>
    </source>
</evidence>
<dbReference type="EMBL" id="CAXAMN010003304">
    <property type="protein sequence ID" value="CAK9003829.1"/>
    <property type="molecule type" value="Genomic_DNA"/>
</dbReference>
<feature type="region of interest" description="Disordered" evidence="1">
    <location>
        <begin position="14"/>
        <end position="47"/>
    </location>
</feature>
<comment type="caution">
    <text evidence="2">The sequence shown here is derived from an EMBL/GenBank/DDBJ whole genome shotgun (WGS) entry which is preliminary data.</text>
</comment>
<evidence type="ECO:0000256" key="1">
    <source>
        <dbReference type="SAM" id="MobiDB-lite"/>
    </source>
</evidence>
<protein>
    <submittedName>
        <fullName evidence="2">Uncharacterized protein</fullName>
    </submittedName>
</protein>
<feature type="region of interest" description="Disordered" evidence="1">
    <location>
        <begin position="464"/>
        <end position="485"/>
    </location>
</feature>
<organism evidence="2 3">
    <name type="scientific">Durusdinium trenchii</name>
    <dbReference type="NCBI Taxonomy" id="1381693"/>
    <lineage>
        <taxon>Eukaryota</taxon>
        <taxon>Sar</taxon>
        <taxon>Alveolata</taxon>
        <taxon>Dinophyceae</taxon>
        <taxon>Suessiales</taxon>
        <taxon>Symbiodiniaceae</taxon>
        <taxon>Durusdinium</taxon>
    </lineage>
</organism>
<feature type="compositionally biased region" description="Basic residues" evidence="1">
    <location>
        <begin position="32"/>
        <end position="43"/>
    </location>
</feature>
<feature type="region of interest" description="Disordered" evidence="1">
    <location>
        <begin position="508"/>
        <end position="541"/>
    </location>
</feature>